<proteinExistence type="predicted"/>
<evidence type="ECO:0000313" key="1">
    <source>
        <dbReference type="EMBL" id="ABP69762.1"/>
    </source>
</evidence>
<evidence type="ECO:0008006" key="2">
    <source>
        <dbReference type="Google" id="ProtNLM"/>
    </source>
</evidence>
<name>A4WQU8_CERS5</name>
<dbReference type="eggNOG" id="COG3547">
    <property type="taxonomic scope" value="Bacteria"/>
</dbReference>
<protein>
    <recommendedName>
        <fullName evidence="2">Transposase</fullName>
    </recommendedName>
</protein>
<dbReference type="HOGENOM" id="CLU_219761_0_0_5"/>
<reference evidence="1" key="1">
    <citation type="submission" date="2007-04" db="EMBL/GenBank/DDBJ databases">
        <title>Complete sequence of chromosome of Rhodobacter sphaeroides ATCC 17025.</title>
        <authorList>
            <consortium name="US DOE Joint Genome Institute"/>
            <person name="Copeland A."/>
            <person name="Lucas S."/>
            <person name="Lapidus A."/>
            <person name="Barry K."/>
            <person name="Detter J.C."/>
            <person name="Glavina del Rio T."/>
            <person name="Hammon N."/>
            <person name="Israni S."/>
            <person name="Dalin E."/>
            <person name="Tice H."/>
            <person name="Pitluck S."/>
            <person name="Chertkov O."/>
            <person name="Brettin T."/>
            <person name="Bruce D."/>
            <person name="Han C."/>
            <person name="Schmutz J."/>
            <person name="Larimer F."/>
            <person name="Land M."/>
            <person name="Hauser L."/>
            <person name="Kyrpides N."/>
            <person name="Kim E."/>
            <person name="Richardson P."/>
            <person name="Mackenzie C."/>
            <person name="Choudhary M."/>
            <person name="Donohue T.J."/>
            <person name="Kaplan S."/>
        </authorList>
    </citation>
    <scope>NUCLEOTIDE SEQUENCE [LARGE SCALE GENOMIC DNA]</scope>
    <source>
        <strain evidence="1">ATCC 17025</strain>
    </source>
</reference>
<dbReference type="AlphaFoldDB" id="A4WQU8"/>
<dbReference type="KEGG" id="rsq:Rsph17025_0859"/>
<sequence>MQLKERKRPRVVAVAQANKTARIAWALLRRNETYAAPAP</sequence>
<gene>
    <name evidence="1" type="ordered locus">Rsph17025_0859</name>
</gene>
<dbReference type="EMBL" id="CP000661">
    <property type="protein sequence ID" value="ABP69762.1"/>
    <property type="molecule type" value="Genomic_DNA"/>
</dbReference>
<organism evidence="1">
    <name type="scientific">Cereibacter sphaeroides (strain ATCC 17025 / ATH 2.4.3)</name>
    <name type="common">Rhodobacter sphaeroides</name>
    <dbReference type="NCBI Taxonomy" id="349102"/>
    <lineage>
        <taxon>Bacteria</taxon>
        <taxon>Pseudomonadati</taxon>
        <taxon>Pseudomonadota</taxon>
        <taxon>Alphaproteobacteria</taxon>
        <taxon>Rhodobacterales</taxon>
        <taxon>Paracoccaceae</taxon>
        <taxon>Cereibacter</taxon>
    </lineage>
</organism>
<accession>A4WQU8</accession>